<evidence type="ECO:0000313" key="2">
    <source>
        <dbReference type="EMBL" id="PIR86498.1"/>
    </source>
</evidence>
<comment type="caution">
    <text evidence="2">The sequence shown here is derived from an EMBL/GenBank/DDBJ whole genome shotgun (WGS) entry which is preliminary data.</text>
</comment>
<organism evidence="2 3">
    <name type="scientific">Candidatus Kaiserbacteria bacterium CG10_big_fil_rev_8_21_14_0_10_43_70</name>
    <dbReference type="NCBI Taxonomy" id="1974605"/>
    <lineage>
        <taxon>Bacteria</taxon>
        <taxon>Candidatus Kaiseribacteriota</taxon>
    </lineage>
</organism>
<protein>
    <recommendedName>
        <fullName evidence="4">Transglutaminase</fullName>
    </recommendedName>
</protein>
<dbReference type="InterPro" id="IPR010319">
    <property type="entry name" value="Transglutaminase-like_Cys_pept"/>
</dbReference>
<keyword evidence="1" id="KW-0732">Signal</keyword>
<dbReference type="Gene3D" id="3.10.620.30">
    <property type="match status" value="1"/>
</dbReference>
<reference evidence="3" key="1">
    <citation type="submission" date="2017-09" db="EMBL/GenBank/DDBJ databases">
        <title>Depth-based differentiation of microbial function through sediment-hosted aquifers and enrichment of novel symbionts in the deep terrestrial subsurface.</title>
        <authorList>
            <person name="Probst A.J."/>
            <person name="Ladd B."/>
            <person name="Jarett J.K."/>
            <person name="Geller-Mcgrath D.E."/>
            <person name="Sieber C.M.K."/>
            <person name="Emerson J.B."/>
            <person name="Anantharaman K."/>
            <person name="Thomas B.C."/>
            <person name="Malmstrom R."/>
            <person name="Stieglmeier M."/>
            <person name="Klingl A."/>
            <person name="Woyke T."/>
            <person name="Ryan C.M."/>
            <person name="Banfield J.F."/>
        </authorList>
    </citation>
    <scope>NUCLEOTIDE SEQUENCE [LARGE SCALE GENOMIC DNA]</scope>
</reference>
<evidence type="ECO:0000256" key="1">
    <source>
        <dbReference type="SAM" id="SignalP"/>
    </source>
</evidence>
<gene>
    <name evidence="2" type="ORF">COU13_00625</name>
</gene>
<name>A0A2H0UJB7_9BACT</name>
<sequence length="206" mass="24121">MRFLLLLFVIFASIPVENVQAQSHVPIDWRTRIIEPSGYTELCKREPEYCKKTRGNLSVRYTNKVRAQLELINRDVNEGIEYVSDEIRHGTPDLWERSVHHGDCEEYALRKRDLLLAMGGYPPGALVFGWVIDTTRGRRIPHLVLVVKTSKADFILDNLRPFPYEWHASNHVWVAIQASDNPRIWYAVDDRRIDLRKEKLAEKQKK</sequence>
<dbReference type="AlphaFoldDB" id="A0A2H0UJB7"/>
<dbReference type="PANTHER" id="PTHR39327:SF1">
    <property type="entry name" value="BLR5470 PROTEIN"/>
    <property type="match status" value="1"/>
</dbReference>
<dbReference type="EMBL" id="PFBF01000010">
    <property type="protein sequence ID" value="PIR86498.1"/>
    <property type="molecule type" value="Genomic_DNA"/>
</dbReference>
<dbReference type="Proteomes" id="UP000230706">
    <property type="component" value="Unassembled WGS sequence"/>
</dbReference>
<evidence type="ECO:0008006" key="4">
    <source>
        <dbReference type="Google" id="ProtNLM"/>
    </source>
</evidence>
<evidence type="ECO:0000313" key="3">
    <source>
        <dbReference type="Proteomes" id="UP000230706"/>
    </source>
</evidence>
<accession>A0A2H0UJB7</accession>
<proteinExistence type="predicted"/>
<dbReference type="PANTHER" id="PTHR39327">
    <property type="match status" value="1"/>
</dbReference>
<dbReference type="Pfam" id="PF06035">
    <property type="entry name" value="Peptidase_C93"/>
    <property type="match status" value="1"/>
</dbReference>
<feature type="chain" id="PRO_5013769439" description="Transglutaminase" evidence="1">
    <location>
        <begin position="22"/>
        <end position="206"/>
    </location>
</feature>
<feature type="signal peptide" evidence="1">
    <location>
        <begin position="1"/>
        <end position="21"/>
    </location>
</feature>